<feature type="compositionally biased region" description="Basic and acidic residues" evidence="1">
    <location>
        <begin position="288"/>
        <end position="303"/>
    </location>
</feature>
<feature type="compositionally biased region" description="Basic and acidic residues" evidence="1">
    <location>
        <begin position="209"/>
        <end position="222"/>
    </location>
</feature>
<evidence type="ECO:0000313" key="3">
    <source>
        <dbReference type="Proteomes" id="UP000308652"/>
    </source>
</evidence>
<feature type="region of interest" description="Disordered" evidence="1">
    <location>
        <begin position="72"/>
        <end position="105"/>
    </location>
</feature>
<evidence type="ECO:0000256" key="1">
    <source>
        <dbReference type="SAM" id="MobiDB-lite"/>
    </source>
</evidence>
<sequence>MTLRIRENHLLIKSERLFYDGEVQNLEHTDLTFLATTISLIRYQQLNAMKTRFGLTAEKYDIRLLLDTLPSPTTASSASRSAPASPSGWSDLPSDTEDTFFFSPEEAEDFHREKRRKLIEKNREERLKARLAEDGEEEQVEEEEVWGGSDEEPEPTQKQLMERTAVHLLTSPNPAQLEMRILANHGKDKRFAFLRGRWSRMWRLVKGKARMEKEQKESEKKNGPGLGGLDAYGDSDDNDDSDAASSDPGVHGKEVEEEAENLEPPPPPLPLVDPRDDDAVKALRRQRAKEWADKRRAEKADKI</sequence>
<feature type="compositionally biased region" description="Acidic residues" evidence="1">
    <location>
        <begin position="134"/>
        <end position="154"/>
    </location>
</feature>
<evidence type="ECO:0000313" key="2">
    <source>
        <dbReference type="EMBL" id="TFK38408.1"/>
    </source>
</evidence>
<reference evidence="2 3" key="1">
    <citation type="journal article" date="2019" name="Nat. Ecol. Evol.">
        <title>Megaphylogeny resolves global patterns of mushroom evolution.</title>
        <authorList>
            <person name="Varga T."/>
            <person name="Krizsan K."/>
            <person name="Foldi C."/>
            <person name="Dima B."/>
            <person name="Sanchez-Garcia M."/>
            <person name="Sanchez-Ramirez S."/>
            <person name="Szollosi G.J."/>
            <person name="Szarkandi J.G."/>
            <person name="Papp V."/>
            <person name="Albert L."/>
            <person name="Andreopoulos W."/>
            <person name="Angelini C."/>
            <person name="Antonin V."/>
            <person name="Barry K.W."/>
            <person name="Bougher N.L."/>
            <person name="Buchanan P."/>
            <person name="Buyck B."/>
            <person name="Bense V."/>
            <person name="Catcheside P."/>
            <person name="Chovatia M."/>
            <person name="Cooper J."/>
            <person name="Damon W."/>
            <person name="Desjardin D."/>
            <person name="Finy P."/>
            <person name="Geml J."/>
            <person name="Haridas S."/>
            <person name="Hughes K."/>
            <person name="Justo A."/>
            <person name="Karasinski D."/>
            <person name="Kautmanova I."/>
            <person name="Kiss B."/>
            <person name="Kocsube S."/>
            <person name="Kotiranta H."/>
            <person name="LaButti K.M."/>
            <person name="Lechner B.E."/>
            <person name="Liimatainen K."/>
            <person name="Lipzen A."/>
            <person name="Lukacs Z."/>
            <person name="Mihaltcheva S."/>
            <person name="Morgado L.N."/>
            <person name="Niskanen T."/>
            <person name="Noordeloos M.E."/>
            <person name="Ohm R.A."/>
            <person name="Ortiz-Santana B."/>
            <person name="Ovrebo C."/>
            <person name="Racz N."/>
            <person name="Riley R."/>
            <person name="Savchenko A."/>
            <person name="Shiryaev A."/>
            <person name="Soop K."/>
            <person name="Spirin V."/>
            <person name="Szebenyi C."/>
            <person name="Tomsovsky M."/>
            <person name="Tulloss R.E."/>
            <person name="Uehling J."/>
            <person name="Grigoriev I.V."/>
            <person name="Vagvolgyi C."/>
            <person name="Papp T."/>
            <person name="Martin F.M."/>
            <person name="Miettinen O."/>
            <person name="Hibbett D.S."/>
            <person name="Nagy L.G."/>
        </authorList>
    </citation>
    <scope>NUCLEOTIDE SEQUENCE [LARGE SCALE GENOMIC DNA]</scope>
    <source>
        <strain evidence="2 3">CBS 166.37</strain>
    </source>
</reference>
<accession>A0A5C3M2N7</accession>
<organism evidence="2 3">
    <name type="scientific">Crucibulum laeve</name>
    <dbReference type="NCBI Taxonomy" id="68775"/>
    <lineage>
        <taxon>Eukaryota</taxon>
        <taxon>Fungi</taxon>
        <taxon>Dikarya</taxon>
        <taxon>Basidiomycota</taxon>
        <taxon>Agaricomycotina</taxon>
        <taxon>Agaricomycetes</taxon>
        <taxon>Agaricomycetidae</taxon>
        <taxon>Agaricales</taxon>
        <taxon>Agaricineae</taxon>
        <taxon>Nidulariaceae</taxon>
        <taxon>Crucibulum</taxon>
    </lineage>
</organism>
<feature type="region of interest" description="Disordered" evidence="1">
    <location>
        <begin position="207"/>
        <end position="303"/>
    </location>
</feature>
<proteinExistence type="predicted"/>
<dbReference type="EMBL" id="ML213603">
    <property type="protein sequence ID" value="TFK38408.1"/>
    <property type="molecule type" value="Genomic_DNA"/>
</dbReference>
<protein>
    <submittedName>
        <fullName evidence="2">Uncharacterized protein</fullName>
    </submittedName>
</protein>
<feature type="compositionally biased region" description="Low complexity" evidence="1">
    <location>
        <begin position="72"/>
        <end position="87"/>
    </location>
</feature>
<dbReference type="AlphaFoldDB" id="A0A5C3M2N7"/>
<feature type="compositionally biased region" description="Acidic residues" evidence="1">
    <location>
        <begin position="233"/>
        <end position="242"/>
    </location>
</feature>
<feature type="region of interest" description="Disordered" evidence="1">
    <location>
        <begin position="129"/>
        <end position="156"/>
    </location>
</feature>
<name>A0A5C3M2N7_9AGAR</name>
<gene>
    <name evidence="2" type="ORF">BDQ12DRAFT_111255</name>
</gene>
<dbReference type="Proteomes" id="UP000308652">
    <property type="component" value="Unassembled WGS sequence"/>
</dbReference>
<dbReference type="OrthoDB" id="2552978at2759"/>
<dbReference type="STRING" id="68775.A0A5C3M2N7"/>
<keyword evidence="3" id="KW-1185">Reference proteome</keyword>